<reference evidence="1 2" key="1">
    <citation type="submission" date="2019-02" db="EMBL/GenBank/DDBJ databases">
        <title>Deep-cultivation of Planctomycetes and their phenomic and genomic characterization uncovers novel biology.</title>
        <authorList>
            <person name="Wiegand S."/>
            <person name="Jogler M."/>
            <person name="Boedeker C."/>
            <person name="Pinto D."/>
            <person name="Vollmers J."/>
            <person name="Rivas-Marin E."/>
            <person name="Kohn T."/>
            <person name="Peeters S.H."/>
            <person name="Heuer A."/>
            <person name="Rast P."/>
            <person name="Oberbeckmann S."/>
            <person name="Bunk B."/>
            <person name="Jeske O."/>
            <person name="Meyerdierks A."/>
            <person name="Storesund J.E."/>
            <person name="Kallscheuer N."/>
            <person name="Luecker S."/>
            <person name="Lage O.M."/>
            <person name="Pohl T."/>
            <person name="Merkel B.J."/>
            <person name="Hornburger P."/>
            <person name="Mueller R.-W."/>
            <person name="Bruemmer F."/>
            <person name="Labrenz M."/>
            <person name="Spormann A.M."/>
            <person name="Op Den Camp H."/>
            <person name="Overmann J."/>
            <person name="Amann R."/>
            <person name="Jetten M.S.M."/>
            <person name="Mascher T."/>
            <person name="Medema M.H."/>
            <person name="Devos D.P."/>
            <person name="Kaster A.-K."/>
            <person name="Ovreas L."/>
            <person name="Rohde M."/>
            <person name="Galperin M.Y."/>
            <person name="Jogler C."/>
        </authorList>
    </citation>
    <scope>NUCLEOTIDE SEQUENCE [LARGE SCALE GENOMIC DNA]</scope>
    <source>
        <strain evidence="1 2">CA85</strain>
    </source>
</reference>
<evidence type="ECO:0000313" key="2">
    <source>
        <dbReference type="Proteomes" id="UP000318053"/>
    </source>
</evidence>
<dbReference type="AlphaFoldDB" id="A0A5C5XPJ4"/>
<dbReference type="EMBL" id="SJPK01000008">
    <property type="protein sequence ID" value="TWT65136.1"/>
    <property type="molecule type" value="Genomic_DNA"/>
</dbReference>
<gene>
    <name evidence="1" type="ORF">CA85_34830</name>
</gene>
<sequence>MAVAMTMGDASNTANHQSTADRYTCILGASLISTRREADDSGTGALGDAVTDRISLVITSRKINTANQQHRSDEDTTTR</sequence>
<organism evidence="1 2">
    <name type="scientific">Allorhodopirellula solitaria</name>
    <dbReference type="NCBI Taxonomy" id="2527987"/>
    <lineage>
        <taxon>Bacteria</taxon>
        <taxon>Pseudomonadati</taxon>
        <taxon>Planctomycetota</taxon>
        <taxon>Planctomycetia</taxon>
        <taxon>Pirellulales</taxon>
        <taxon>Pirellulaceae</taxon>
        <taxon>Allorhodopirellula</taxon>
    </lineage>
</organism>
<protein>
    <submittedName>
        <fullName evidence="1">Uncharacterized protein</fullName>
    </submittedName>
</protein>
<accession>A0A5C5XPJ4</accession>
<comment type="caution">
    <text evidence="1">The sequence shown here is derived from an EMBL/GenBank/DDBJ whole genome shotgun (WGS) entry which is preliminary data.</text>
</comment>
<keyword evidence="2" id="KW-1185">Reference proteome</keyword>
<proteinExistence type="predicted"/>
<dbReference type="Proteomes" id="UP000318053">
    <property type="component" value="Unassembled WGS sequence"/>
</dbReference>
<name>A0A5C5XPJ4_9BACT</name>
<evidence type="ECO:0000313" key="1">
    <source>
        <dbReference type="EMBL" id="TWT65136.1"/>
    </source>
</evidence>